<feature type="non-terminal residue" evidence="1">
    <location>
        <position position="74"/>
    </location>
</feature>
<name>A0A930KHI6_9MICC</name>
<reference evidence="1" key="1">
    <citation type="submission" date="2020-04" db="EMBL/GenBank/DDBJ databases">
        <title>Deep metagenomics examines the oral microbiome during advanced dental caries in children, revealing novel taxa and co-occurrences with host molecules.</title>
        <authorList>
            <person name="Baker J.L."/>
            <person name="Morton J.T."/>
            <person name="Dinis M."/>
            <person name="Alvarez R."/>
            <person name="Tran N.C."/>
            <person name="Knight R."/>
            <person name="Edlund A."/>
        </authorList>
    </citation>
    <scope>NUCLEOTIDE SEQUENCE</scope>
    <source>
        <strain evidence="1">JCVI_47_bin.4</strain>
    </source>
</reference>
<comment type="caution">
    <text evidence="1">The sequence shown here is derived from an EMBL/GenBank/DDBJ whole genome shotgun (WGS) entry which is preliminary data.</text>
</comment>
<proteinExistence type="predicted"/>
<organism evidence="1 2">
    <name type="scientific">Rothia dentocariosa</name>
    <dbReference type="NCBI Taxonomy" id="2047"/>
    <lineage>
        <taxon>Bacteria</taxon>
        <taxon>Bacillati</taxon>
        <taxon>Actinomycetota</taxon>
        <taxon>Actinomycetes</taxon>
        <taxon>Micrococcales</taxon>
        <taxon>Micrococcaceae</taxon>
        <taxon>Rothia</taxon>
    </lineage>
</organism>
<dbReference type="Proteomes" id="UP000769484">
    <property type="component" value="Unassembled WGS sequence"/>
</dbReference>
<sequence length="74" mass="8863">MSPDTIFLLDTNVLVEAHRRYYARDIVPSYWKWLHDEIAQRGRIISILPVYKELIAGKDELAQWVAERKEYFKP</sequence>
<dbReference type="EMBL" id="JABZXJ010000136">
    <property type="protein sequence ID" value="MBF1650825.1"/>
    <property type="molecule type" value="Genomic_DNA"/>
</dbReference>
<gene>
    <name evidence="1" type="ORF">HXO56_12260</name>
</gene>
<protein>
    <submittedName>
        <fullName evidence="1">DUF4411 family protein</fullName>
    </submittedName>
</protein>
<evidence type="ECO:0000313" key="1">
    <source>
        <dbReference type="EMBL" id="MBF1650825.1"/>
    </source>
</evidence>
<evidence type="ECO:0000313" key="2">
    <source>
        <dbReference type="Proteomes" id="UP000769484"/>
    </source>
</evidence>
<accession>A0A930KHI6</accession>
<dbReference type="InterPro" id="IPR016541">
    <property type="entry name" value="UCP008505"/>
</dbReference>
<dbReference type="Pfam" id="PF14367">
    <property type="entry name" value="DUF4411"/>
    <property type="match status" value="1"/>
</dbReference>
<dbReference type="AlphaFoldDB" id="A0A930KHI6"/>